<accession>A0AAP3HCS9</accession>
<reference evidence="2" key="1">
    <citation type="submission" date="2022-12" db="EMBL/GenBank/DDBJ databases">
        <title>Comparative genomics of Legionella pneumophila isolates from the West Bank and Germany support molecular epidemiology of Legionnaires disease.</title>
        <authorList>
            <person name="Zayed A.R."/>
            <person name="Bitar D.M."/>
            <person name="Steinert M."/>
            <person name="Lueck C."/>
            <person name="Brettar I."/>
            <person name="Hoefle M.G."/>
            <person name="Bunk B."/>
        </authorList>
    </citation>
    <scope>NUCLEOTIDE SEQUENCE</scope>
    <source>
        <strain evidence="2">H23</strain>
    </source>
</reference>
<proteinExistence type="predicted"/>
<gene>
    <name evidence="2" type="ORF">O6C86_01800</name>
</gene>
<feature type="region of interest" description="Disordered" evidence="1">
    <location>
        <begin position="1849"/>
        <end position="1875"/>
    </location>
</feature>
<protein>
    <submittedName>
        <fullName evidence="2">SdhB</fullName>
    </submittedName>
</protein>
<name>A0AAP3HCS9_LEGPN</name>
<evidence type="ECO:0000256" key="1">
    <source>
        <dbReference type="SAM" id="MobiDB-lite"/>
    </source>
</evidence>
<sequence>MLLLSIEVIKMPDKKSSETLLSQQINEVRGLLLQALKTQLDDLVAEKLIPQPSGVPFVDFEKDPPQIATLKKVINCLYHAEEAFKSWESIDTSTLLGKAKAAPKLIHALTQIYKSLGLLDEASPEIRSVIADNYHLLEPLFTQAYAIVQESGWLSEFMEMDVTDKASKVIFQGMDLLGPDVDKWHDTHPLVDAFSKISKLVETISTLQEKDMPGKEKEQAVELIRALLDDLDNNPFISKLSISDFEDSKAIKDLLEWFKNIQDDGFDFSKKSIKQYVSWANHYLPTLIAFADQLERQNYLKPGSLSANLCSQIEHLGKQVNDILSEPGFGVTERVVTIDSLQGQREQKIHNAQVKSVQVIMATEKQLAATADFYQILEAYKGMNLSQITEPDRRVLRQLYPQIQTALAHASLDLENQLTSVLNTTGPEKTPAKPKSWWELAKDGLGYVASYVVNYNVDKILGTRESVDRFLSSQIASEQFKILIAEKAREKLRTGSDKIKETALQYQAEARLNAIKSTLRKQPSQMEAPPSEFVAVKPSKLVNLRGTLTAIQEMQLSTTVNGTRTSVDTLIHRHLPEKYQACFSTLPYQINENDPELVKKIKTVENNLFQLEKALKDFEKIDLSYGIMIRLHYFIAIASAASKLKSSVKELPPEGQKALAPLLQQIMTLGLSFSDTNYTANDLSALQQLKMEDEVRPKSPSVASPDTIGTLPEETGKRTVKKPKEKTTELLDYADKISNARASLLNKFKNTLSPALADSLDPQKNGVPFVHLDQDPPQIAAIKKIINSMYHAECALKTWHGIDTSTTLGKVAAAHQGVAALSQVYKSFTLFTEDFSDIHNLIRENHDLIAPVIIEANKLVNQYGWARQFSELDIAQQLGSILGQGINTVQPKTDEITQTASLVKLFSEIPRLLNNISSSLDQKSEKSIDELRISNKKIEAIGAVFELFFEENAHLMSMFKGFSAISGLIELNKKIQLEGTNLQEVTIRQYQSWLKEGYPNLMMMLDEIETRHYLTPGFLSAPIALELDQINDKLNEIIETKPDFKLQKIPLSFYMGDKRIERLMTKKTEHCLAVLQIEEQKKAVNTFFGILKHYSDQPLSNIKPNELAQLRLAFVEIQSAMANSNLELSNDFVAALNQLETSPPEKTKKIQVTVSQLLKVQPAVETYLNEHKKSSELKIAVIDKAIEHVKDKSFELKSGASKEINIPQLRRTFLETESKKPVVGPGELKPTSVSSLNTVRGNLAYIQELKMSSTVGMMREQFSALTRDNFSNRVQKYLIKPQDKPLHMINDNDPLMVRQIKEVENGLYHLETALKQFEQMKKSDSLVSQTKALLEIANHALQLKMAVERFSPELKEHYGPLVRTVLSFSNKIQSINYNKEDWADLQFILNRAHKELLKRKTPRDHRIEKAFFEAGVREVQIDRDESVGKKAAKLGVKYAHLASPQLEKARAYLSSRYKNAFGQQPKVIRSFTREQLANEEFMDAEISRLKETLEEKYGFNIATIKVLLDLLEQIQRAGAQAAEVAGMVNTLVTYDFPKIKENAYRDLLTKLSQEEDYLNLKPGTLINPAMAAVNQLFLSAALELDMPFSKKLSILDDTTYVNILIRQTESDLQTLKEKLSEDPSNHEIAFEIEIKNDKLAFLRQQMVLLEDKNPNQTRNVLMDMQFEVSLRNHLVYTTLKAPIAQEYEQIAIEYYKKNKNRFLYADDCSKELLQGLKEFEKKHLPDHLIVFEAYDRLRLFSAKLPPKNQDVKEYIENINRELQNRDIPIRQRALKVKLLPNDTVFIEKLISADKGTHFLRKFMQFITIITASITEAIKTGGSLVYIYRQKQMEQSIKNIEKSISFKEELHTIKDPDGPSPRKEEGQEGEIEFTKL</sequence>
<dbReference type="RefSeq" id="WP_129860413.1">
    <property type="nucleotide sequence ID" value="NZ_CP114576.1"/>
</dbReference>
<feature type="region of interest" description="Disordered" evidence="1">
    <location>
        <begin position="694"/>
        <end position="718"/>
    </location>
</feature>
<evidence type="ECO:0000313" key="3">
    <source>
        <dbReference type="Proteomes" id="UP001071279"/>
    </source>
</evidence>
<organism evidence="2 3">
    <name type="scientific">Legionella pneumophila</name>
    <dbReference type="NCBI Taxonomy" id="446"/>
    <lineage>
        <taxon>Bacteria</taxon>
        <taxon>Pseudomonadati</taxon>
        <taxon>Pseudomonadota</taxon>
        <taxon>Gammaproteobacteria</taxon>
        <taxon>Legionellales</taxon>
        <taxon>Legionellaceae</taxon>
        <taxon>Legionella</taxon>
    </lineage>
</organism>
<comment type="caution">
    <text evidence="2">The sequence shown here is derived from an EMBL/GenBank/DDBJ whole genome shotgun (WGS) entry which is preliminary data.</text>
</comment>
<dbReference type="Proteomes" id="UP001071279">
    <property type="component" value="Unassembled WGS sequence"/>
</dbReference>
<evidence type="ECO:0000313" key="2">
    <source>
        <dbReference type="EMBL" id="MCZ4717951.1"/>
    </source>
</evidence>
<dbReference type="EMBL" id="JAPXIC010000003">
    <property type="protein sequence ID" value="MCZ4717951.1"/>
    <property type="molecule type" value="Genomic_DNA"/>
</dbReference>